<proteinExistence type="predicted"/>
<dbReference type="EMBL" id="BOOK01000019">
    <property type="protein sequence ID" value="GII00882.1"/>
    <property type="molecule type" value="Genomic_DNA"/>
</dbReference>
<protein>
    <submittedName>
        <fullName evidence="1">Uncharacterized protein</fullName>
    </submittedName>
</protein>
<evidence type="ECO:0000313" key="2">
    <source>
        <dbReference type="Proteomes" id="UP000634476"/>
    </source>
</evidence>
<organism evidence="1 2">
    <name type="scientific">Planobispora takensis</name>
    <dbReference type="NCBI Taxonomy" id="1367882"/>
    <lineage>
        <taxon>Bacteria</taxon>
        <taxon>Bacillati</taxon>
        <taxon>Actinomycetota</taxon>
        <taxon>Actinomycetes</taxon>
        <taxon>Streptosporangiales</taxon>
        <taxon>Streptosporangiaceae</taxon>
        <taxon>Planobispora</taxon>
    </lineage>
</organism>
<dbReference type="Proteomes" id="UP000634476">
    <property type="component" value="Unassembled WGS sequence"/>
</dbReference>
<gene>
    <name evidence="1" type="ORF">Pta02_28900</name>
</gene>
<accession>A0A8J3SXC0</accession>
<keyword evidence="2" id="KW-1185">Reference proteome</keyword>
<dbReference type="AlphaFoldDB" id="A0A8J3SXC0"/>
<reference evidence="1" key="1">
    <citation type="submission" date="2021-01" db="EMBL/GenBank/DDBJ databases">
        <title>Whole genome shotgun sequence of Planobispora takensis NBRC 109077.</title>
        <authorList>
            <person name="Komaki H."/>
            <person name="Tamura T."/>
        </authorList>
    </citation>
    <scope>NUCLEOTIDE SEQUENCE</scope>
    <source>
        <strain evidence="1">NBRC 109077</strain>
    </source>
</reference>
<evidence type="ECO:0000313" key="1">
    <source>
        <dbReference type="EMBL" id="GII00882.1"/>
    </source>
</evidence>
<name>A0A8J3SXC0_9ACTN</name>
<sequence length="63" mass="6895">MEAGTEKGDRVSLTRGMLSYLSEAEQVVGHTGKIPGARPCGTRLTDLPTLNRFRTTCRTSRDV</sequence>
<comment type="caution">
    <text evidence="1">The sequence shown here is derived from an EMBL/GenBank/DDBJ whole genome shotgun (WGS) entry which is preliminary data.</text>
</comment>